<dbReference type="RefSeq" id="XP_011391158.1">
    <property type="nucleotide sequence ID" value="XM_011392856.1"/>
</dbReference>
<feature type="compositionally biased region" description="Basic and acidic residues" evidence="8">
    <location>
        <begin position="44"/>
        <end position="53"/>
    </location>
</feature>
<evidence type="ECO:0000256" key="7">
    <source>
        <dbReference type="ARBA" id="ARBA00023242"/>
    </source>
</evidence>
<evidence type="ECO:0000256" key="3">
    <source>
        <dbReference type="ARBA" id="ARBA00022664"/>
    </source>
</evidence>
<feature type="signal peptide" evidence="9">
    <location>
        <begin position="1"/>
        <end position="37"/>
    </location>
</feature>
<keyword evidence="12" id="KW-1185">Reference proteome</keyword>
<evidence type="ECO:0000256" key="5">
    <source>
        <dbReference type="ARBA" id="ARBA00023163"/>
    </source>
</evidence>
<dbReference type="AlphaFoldDB" id="A0A0D1DTZ9"/>
<dbReference type="InterPro" id="IPR039853">
    <property type="entry name" value="Pinin"/>
</dbReference>
<feature type="region of interest" description="Disordered" evidence="8">
    <location>
        <begin position="44"/>
        <end position="133"/>
    </location>
</feature>
<gene>
    <name evidence="11" type="ORF">UMAG_10514</name>
</gene>
<sequence>MDSRLGRGFMICRNHVALSKYLLVHILCLALSTSYHGSSMANVQEDHSDRCETVRSTPCTSGLPDREQDDGVELEHVGVHRPQRSPTPQSRPNSSPAQPRSPSVALRGVKRNTTCSPVPEEATHTSTNDAQCEAVRKKPRALAAVHSDVDAKKRGQGLFGLLTSTLSQFKRDAESDRASSAAQRRAQIEARLADKLKLSERAMDATQQRRALVWQARQLAEQIGSGDAQRKTIRAMKRRMASFLYTPHHATSTRGHHRLAAHIPMSHTATRRMRDADSGFSVYFLPGKTLPEQEDMLNDQEDSVDENIDAFDDHWDETRTKLLRQLDEVKAKLSQT</sequence>
<reference evidence="11 12" key="1">
    <citation type="journal article" date="2006" name="Nature">
        <title>Insights from the genome of the biotrophic fungal plant pathogen Ustilago maydis.</title>
        <authorList>
            <person name="Kamper J."/>
            <person name="Kahmann R."/>
            <person name="Bolker M."/>
            <person name="Ma L.J."/>
            <person name="Brefort T."/>
            <person name="Saville B.J."/>
            <person name="Banuett F."/>
            <person name="Kronstad J.W."/>
            <person name="Gold S.E."/>
            <person name="Muller O."/>
            <person name="Perlin M.H."/>
            <person name="Wosten H.A."/>
            <person name="de Vries R."/>
            <person name="Ruiz-Herrera J."/>
            <person name="Reynaga-Pena C.G."/>
            <person name="Snetselaar K."/>
            <person name="McCann M."/>
            <person name="Perez-Martin J."/>
            <person name="Feldbrugge M."/>
            <person name="Basse C.W."/>
            <person name="Steinberg G."/>
            <person name="Ibeas J.I."/>
            <person name="Holloman W."/>
            <person name="Guzman P."/>
            <person name="Farman M."/>
            <person name="Stajich J.E."/>
            <person name="Sentandreu R."/>
            <person name="Gonzalez-Prieto J.M."/>
            <person name="Kennell J.C."/>
            <person name="Molina L."/>
            <person name="Schirawski J."/>
            <person name="Mendoza-Mendoza A."/>
            <person name="Greilinger D."/>
            <person name="Munch K."/>
            <person name="Rossel N."/>
            <person name="Scherer M."/>
            <person name="Vranes M."/>
            <person name="Ladendorf O."/>
            <person name="Vincon V."/>
            <person name="Fuchs U."/>
            <person name="Sandrock B."/>
            <person name="Meng S."/>
            <person name="Ho E.C."/>
            <person name="Cahill M.J."/>
            <person name="Boyce K.J."/>
            <person name="Klose J."/>
            <person name="Klosterman S.J."/>
            <person name="Deelstra H.J."/>
            <person name="Ortiz-Castellanos L."/>
            <person name="Li W."/>
            <person name="Sanchez-Alonso P."/>
            <person name="Schreier P.H."/>
            <person name="Hauser-Hahn I."/>
            <person name="Vaupel M."/>
            <person name="Koopmann E."/>
            <person name="Friedrich G."/>
            <person name="Voss H."/>
            <person name="Schluter T."/>
            <person name="Margolis J."/>
            <person name="Platt D."/>
            <person name="Swimmer C."/>
            <person name="Gnirke A."/>
            <person name="Chen F."/>
            <person name="Vysotskaia V."/>
            <person name="Mannhaupt G."/>
            <person name="Guldener U."/>
            <person name="Munsterkotter M."/>
            <person name="Haase D."/>
            <person name="Oesterheld M."/>
            <person name="Mewes H.W."/>
            <person name="Mauceli E.W."/>
            <person name="DeCaprio D."/>
            <person name="Wade C.M."/>
            <person name="Butler J."/>
            <person name="Young S."/>
            <person name="Jaffe D.B."/>
            <person name="Calvo S."/>
            <person name="Nusbaum C."/>
            <person name="Galagan J."/>
            <person name="Birren B.W."/>
        </authorList>
    </citation>
    <scope>NUCLEOTIDE SEQUENCE [LARGE SCALE GENOMIC DNA]</scope>
    <source>
        <strain evidence="12">DSM 14603 / FGSC 9021 / UM521</strain>
    </source>
</reference>
<protein>
    <recommendedName>
        <fullName evidence="10">Pinin/SDK/MemA protein domain-containing protein</fullName>
    </recommendedName>
</protein>
<evidence type="ECO:0000256" key="2">
    <source>
        <dbReference type="ARBA" id="ARBA00010386"/>
    </source>
</evidence>
<feature type="chain" id="PRO_5002229349" description="Pinin/SDK/MemA protein domain-containing protein" evidence="9">
    <location>
        <begin position="38"/>
        <end position="336"/>
    </location>
</feature>
<evidence type="ECO:0000313" key="12">
    <source>
        <dbReference type="Proteomes" id="UP000000561"/>
    </source>
</evidence>
<comment type="subcellular location">
    <subcellularLocation>
        <location evidence="1">Nucleus</location>
    </subcellularLocation>
</comment>
<dbReference type="PANTHER" id="PTHR12707">
    <property type="entry name" value="PINN"/>
    <property type="match status" value="1"/>
</dbReference>
<dbReference type="Pfam" id="PF04696">
    <property type="entry name" value="Pinin_SDK_memA"/>
    <property type="match status" value="1"/>
</dbReference>
<dbReference type="EMBL" id="CM003153">
    <property type="protein sequence ID" value="KIS67296.1"/>
    <property type="molecule type" value="Genomic_DNA"/>
</dbReference>
<dbReference type="GO" id="GO:0008380">
    <property type="term" value="P:RNA splicing"/>
    <property type="evidence" value="ECO:0007669"/>
    <property type="project" value="UniProtKB-KW"/>
</dbReference>
<dbReference type="KEGG" id="uma:UMAG_10514"/>
<evidence type="ECO:0000256" key="1">
    <source>
        <dbReference type="ARBA" id="ARBA00004123"/>
    </source>
</evidence>
<keyword evidence="7" id="KW-0539">Nucleus</keyword>
<dbReference type="OrthoDB" id="330772at2759"/>
<evidence type="ECO:0000256" key="8">
    <source>
        <dbReference type="SAM" id="MobiDB-lite"/>
    </source>
</evidence>
<feature type="domain" description="Pinin/SDK/MemA protein" evidence="10">
    <location>
        <begin position="151"/>
        <end position="246"/>
    </location>
</feature>
<dbReference type="Proteomes" id="UP000000561">
    <property type="component" value="Chromosome 14"/>
</dbReference>
<dbReference type="InterPro" id="IPR006786">
    <property type="entry name" value="Pinin_SDK_MemA"/>
</dbReference>
<evidence type="ECO:0000256" key="6">
    <source>
        <dbReference type="ARBA" id="ARBA00023187"/>
    </source>
</evidence>
<evidence type="ECO:0000256" key="9">
    <source>
        <dbReference type="SAM" id="SignalP"/>
    </source>
</evidence>
<keyword evidence="3" id="KW-0507">mRNA processing</keyword>
<feature type="compositionally biased region" description="Low complexity" evidence="8">
    <location>
        <begin position="84"/>
        <end position="96"/>
    </location>
</feature>
<keyword evidence="5" id="KW-0804">Transcription</keyword>
<dbReference type="InParanoid" id="A0A0D1DTZ9"/>
<proteinExistence type="inferred from homology"/>
<keyword evidence="9" id="KW-0732">Signal</keyword>
<dbReference type="PANTHER" id="PTHR12707:SF0">
    <property type="entry name" value="PININ"/>
    <property type="match status" value="1"/>
</dbReference>
<evidence type="ECO:0000256" key="4">
    <source>
        <dbReference type="ARBA" id="ARBA00023015"/>
    </source>
</evidence>
<comment type="similarity">
    <text evidence="2">Belongs to the pinin family.</text>
</comment>
<dbReference type="GeneID" id="23566538"/>
<dbReference type="eggNOG" id="ENOG502S8HT">
    <property type="taxonomic scope" value="Eukaryota"/>
</dbReference>
<dbReference type="GO" id="GO:0006397">
    <property type="term" value="P:mRNA processing"/>
    <property type="evidence" value="ECO:0007669"/>
    <property type="project" value="UniProtKB-KW"/>
</dbReference>
<keyword evidence="4" id="KW-0805">Transcription regulation</keyword>
<dbReference type="GO" id="GO:0071013">
    <property type="term" value="C:catalytic step 2 spliceosome"/>
    <property type="evidence" value="ECO:0000318"/>
    <property type="project" value="GO_Central"/>
</dbReference>
<dbReference type="VEuPathDB" id="FungiDB:UMAG_10514"/>
<name>A0A0D1DTZ9_MYCMD</name>
<organism evidence="11 12">
    <name type="scientific">Mycosarcoma maydis</name>
    <name type="common">Corn smut fungus</name>
    <name type="synonym">Ustilago maydis</name>
    <dbReference type="NCBI Taxonomy" id="5270"/>
    <lineage>
        <taxon>Eukaryota</taxon>
        <taxon>Fungi</taxon>
        <taxon>Dikarya</taxon>
        <taxon>Basidiomycota</taxon>
        <taxon>Ustilaginomycotina</taxon>
        <taxon>Ustilaginomycetes</taxon>
        <taxon>Ustilaginales</taxon>
        <taxon>Ustilaginaceae</taxon>
        <taxon>Mycosarcoma</taxon>
    </lineage>
</organism>
<accession>A0A0D1DTZ9</accession>
<evidence type="ECO:0000313" key="11">
    <source>
        <dbReference type="EMBL" id="KIS67296.1"/>
    </source>
</evidence>
<evidence type="ECO:0000259" key="10">
    <source>
        <dbReference type="Pfam" id="PF04696"/>
    </source>
</evidence>
<dbReference type="STRING" id="237631.A0A0D1DTZ9"/>
<keyword evidence="6" id="KW-0508">mRNA splicing</keyword>